<keyword evidence="3" id="KW-1185">Reference proteome</keyword>
<evidence type="ECO:0000256" key="1">
    <source>
        <dbReference type="SAM" id="MobiDB-lite"/>
    </source>
</evidence>
<accession>A0AAD2HHF9</accession>
<gene>
    <name evidence="2" type="ORF">MYCIT1_LOCUS22673</name>
</gene>
<sequence length="234" mass="26425">MTLRSPISNRALALHPIRVIRLMERRRTVEASAVGRTRTTRARARLITVMSMESPRSLAPSLLVRSPRSLRLSLRRRSRMSRTSLAMDRPKIRAVQEKSPVNNNGMIDTEFQKPTRKVFELAKKMDVTVTAERFRTLDKIVNEKGMLREDAIMRSPSPVASGSNHTLDGGPPAKRSRIEEIPDVEMATSQQNDLDLLFGDSEFAQAEPVNWDEVVDFNALMKEMDAPSAERQSA</sequence>
<evidence type="ECO:0000313" key="3">
    <source>
        <dbReference type="Proteomes" id="UP001295794"/>
    </source>
</evidence>
<protein>
    <submittedName>
        <fullName evidence="2">Uncharacterized protein</fullName>
    </submittedName>
</protein>
<comment type="caution">
    <text evidence="2">The sequence shown here is derived from an EMBL/GenBank/DDBJ whole genome shotgun (WGS) entry which is preliminary data.</text>
</comment>
<dbReference type="EMBL" id="CAVNYO010000405">
    <property type="protein sequence ID" value="CAK5275101.1"/>
    <property type="molecule type" value="Genomic_DNA"/>
</dbReference>
<feature type="region of interest" description="Disordered" evidence="1">
    <location>
        <begin position="155"/>
        <end position="175"/>
    </location>
</feature>
<evidence type="ECO:0000313" key="2">
    <source>
        <dbReference type="EMBL" id="CAK5275101.1"/>
    </source>
</evidence>
<dbReference type="Proteomes" id="UP001295794">
    <property type="component" value="Unassembled WGS sequence"/>
</dbReference>
<dbReference type="AlphaFoldDB" id="A0AAD2HHF9"/>
<name>A0AAD2HHF9_9AGAR</name>
<proteinExistence type="predicted"/>
<organism evidence="2 3">
    <name type="scientific">Mycena citricolor</name>
    <dbReference type="NCBI Taxonomy" id="2018698"/>
    <lineage>
        <taxon>Eukaryota</taxon>
        <taxon>Fungi</taxon>
        <taxon>Dikarya</taxon>
        <taxon>Basidiomycota</taxon>
        <taxon>Agaricomycotina</taxon>
        <taxon>Agaricomycetes</taxon>
        <taxon>Agaricomycetidae</taxon>
        <taxon>Agaricales</taxon>
        <taxon>Marasmiineae</taxon>
        <taxon>Mycenaceae</taxon>
        <taxon>Mycena</taxon>
    </lineage>
</organism>
<reference evidence="2" key="1">
    <citation type="submission" date="2023-11" db="EMBL/GenBank/DDBJ databases">
        <authorList>
            <person name="De Vega J J."/>
            <person name="De Vega J J."/>
        </authorList>
    </citation>
    <scope>NUCLEOTIDE SEQUENCE</scope>
</reference>